<keyword evidence="1" id="KW-0732">Signal</keyword>
<protein>
    <recommendedName>
        <fullName evidence="4">Lipoprotein</fullName>
    </recommendedName>
</protein>
<dbReference type="Proteomes" id="UP000006054">
    <property type="component" value="Chromosome"/>
</dbReference>
<proteinExistence type="predicted"/>
<accession>I4APX8</accession>
<feature type="chain" id="PRO_5003686168" description="Lipoprotein" evidence="1">
    <location>
        <begin position="27"/>
        <end position="210"/>
    </location>
</feature>
<reference evidence="3" key="1">
    <citation type="submission" date="2012-06" db="EMBL/GenBank/DDBJ databases">
        <title>The complete genome of Flexibacter litoralis DSM 6794.</title>
        <authorList>
            <person name="Lucas S."/>
            <person name="Copeland A."/>
            <person name="Lapidus A."/>
            <person name="Glavina del Rio T."/>
            <person name="Dalin E."/>
            <person name="Tice H."/>
            <person name="Bruce D."/>
            <person name="Goodwin L."/>
            <person name="Pitluck S."/>
            <person name="Peters L."/>
            <person name="Ovchinnikova G."/>
            <person name="Lu M."/>
            <person name="Kyrpides N."/>
            <person name="Mavromatis K."/>
            <person name="Ivanova N."/>
            <person name="Brettin T."/>
            <person name="Detter J.C."/>
            <person name="Han C."/>
            <person name="Larimer F."/>
            <person name="Land M."/>
            <person name="Hauser L."/>
            <person name="Markowitz V."/>
            <person name="Cheng J.-F."/>
            <person name="Hugenholtz P."/>
            <person name="Woyke T."/>
            <person name="Wu D."/>
            <person name="Spring S."/>
            <person name="Lang E."/>
            <person name="Kopitz M."/>
            <person name="Brambilla E."/>
            <person name="Klenk H.-P."/>
            <person name="Eisen J.A."/>
        </authorList>
    </citation>
    <scope>NUCLEOTIDE SEQUENCE [LARGE SCALE GENOMIC DNA]</scope>
    <source>
        <strain evidence="3">ATCC 23117 / DSM 6794 / NBRC 15988 / NCIMB 1366 / Sio-4</strain>
    </source>
</reference>
<dbReference type="STRING" id="880071.Fleli_3701"/>
<organism evidence="2 3">
    <name type="scientific">Bernardetia litoralis (strain ATCC 23117 / DSM 6794 / NBRC 15988 / NCIMB 1366 / Fx l1 / Sio-4)</name>
    <name type="common">Flexibacter litoralis</name>
    <dbReference type="NCBI Taxonomy" id="880071"/>
    <lineage>
        <taxon>Bacteria</taxon>
        <taxon>Pseudomonadati</taxon>
        <taxon>Bacteroidota</taxon>
        <taxon>Cytophagia</taxon>
        <taxon>Cytophagales</taxon>
        <taxon>Bernardetiaceae</taxon>
        <taxon>Bernardetia</taxon>
    </lineage>
</organism>
<dbReference type="EMBL" id="CP003345">
    <property type="protein sequence ID" value="AFM06013.1"/>
    <property type="molecule type" value="Genomic_DNA"/>
</dbReference>
<name>I4APX8_BERLS</name>
<dbReference type="KEGG" id="fli:Fleli_3701"/>
<dbReference type="AlphaFoldDB" id="I4APX8"/>
<gene>
    <name evidence="2" type="ordered locus">Fleli_3701</name>
</gene>
<evidence type="ECO:0000313" key="3">
    <source>
        <dbReference type="Proteomes" id="UP000006054"/>
    </source>
</evidence>
<evidence type="ECO:0008006" key="4">
    <source>
        <dbReference type="Google" id="ProtNLM"/>
    </source>
</evidence>
<keyword evidence="3" id="KW-1185">Reference proteome</keyword>
<dbReference type="OrthoDB" id="6183994at2"/>
<dbReference type="eggNOG" id="ENOG5033CF2">
    <property type="taxonomic scope" value="Bacteria"/>
</dbReference>
<sequence length="210" mass="23414" precursor="true">MKINSLYSYFLIFSLLFSVGTLSSCASSETTTEETTEDISKEITEETVNTDQEAPTKFTNLDEMIIDLGDYTTDNNTYEKVSDTQIRISPPVSASADEAQIEDVVKASMISIALRTFIHTDLAEVTIKVIPQKASMNPEDEKMMKKYTQEATITRQKTEEVAKKFAGTDLNSLVGNKIGELFRPDMPNDNLEKLRGTQNLNAVFSALTEK</sequence>
<dbReference type="HOGENOM" id="CLU_1308613_0_0_10"/>
<evidence type="ECO:0000256" key="1">
    <source>
        <dbReference type="SAM" id="SignalP"/>
    </source>
</evidence>
<dbReference type="PROSITE" id="PS51257">
    <property type="entry name" value="PROKAR_LIPOPROTEIN"/>
    <property type="match status" value="1"/>
</dbReference>
<dbReference type="RefSeq" id="WP_014799437.1">
    <property type="nucleotide sequence ID" value="NC_018018.1"/>
</dbReference>
<evidence type="ECO:0000313" key="2">
    <source>
        <dbReference type="EMBL" id="AFM06013.1"/>
    </source>
</evidence>
<feature type="signal peptide" evidence="1">
    <location>
        <begin position="1"/>
        <end position="26"/>
    </location>
</feature>